<evidence type="ECO:0008006" key="4">
    <source>
        <dbReference type="Google" id="ProtNLM"/>
    </source>
</evidence>
<keyword evidence="3" id="KW-1185">Reference proteome</keyword>
<evidence type="ECO:0000256" key="1">
    <source>
        <dbReference type="SAM" id="Phobius"/>
    </source>
</evidence>
<feature type="transmembrane region" description="Helical" evidence="1">
    <location>
        <begin position="131"/>
        <end position="154"/>
    </location>
</feature>
<evidence type="ECO:0000313" key="3">
    <source>
        <dbReference type="Proteomes" id="UP000249524"/>
    </source>
</evidence>
<comment type="caution">
    <text evidence="2">The sequence shown here is derived from an EMBL/GenBank/DDBJ whole genome shotgun (WGS) entry which is preliminary data.</text>
</comment>
<keyword evidence="1" id="KW-0812">Transmembrane</keyword>
<feature type="transmembrane region" description="Helical" evidence="1">
    <location>
        <begin position="12"/>
        <end position="29"/>
    </location>
</feature>
<dbReference type="PIRSF" id="PIRSF032086">
    <property type="entry name" value="UCP032086"/>
    <property type="match status" value="1"/>
</dbReference>
<evidence type="ECO:0000313" key="2">
    <source>
        <dbReference type="EMBL" id="RAK62051.1"/>
    </source>
</evidence>
<organism evidence="2 3">
    <name type="scientific">Phenylobacterium kunshanense</name>
    <dbReference type="NCBI Taxonomy" id="1445034"/>
    <lineage>
        <taxon>Bacteria</taxon>
        <taxon>Pseudomonadati</taxon>
        <taxon>Pseudomonadota</taxon>
        <taxon>Alphaproteobacteria</taxon>
        <taxon>Caulobacterales</taxon>
        <taxon>Caulobacteraceae</taxon>
        <taxon>Phenylobacterium</taxon>
    </lineage>
</organism>
<protein>
    <recommendedName>
        <fullName evidence="4">Urate oxidase N-terminal domain-containing protein</fullName>
    </recommendedName>
</protein>
<dbReference type="OrthoDB" id="9787495at2"/>
<feature type="transmembrane region" description="Helical" evidence="1">
    <location>
        <begin position="187"/>
        <end position="204"/>
    </location>
</feature>
<dbReference type="RefSeq" id="WP_111278633.1">
    <property type="nucleotide sequence ID" value="NZ_QFYS01000014.1"/>
</dbReference>
<accession>A0A328B6N2</accession>
<dbReference type="Proteomes" id="UP000249524">
    <property type="component" value="Unassembled WGS sequence"/>
</dbReference>
<feature type="transmembrane region" description="Helical" evidence="1">
    <location>
        <begin position="90"/>
        <end position="111"/>
    </location>
</feature>
<proteinExistence type="predicted"/>
<dbReference type="InterPro" id="IPR016988">
    <property type="entry name" value="UCP032086"/>
</dbReference>
<keyword evidence="1" id="KW-0472">Membrane</keyword>
<sequence>MAGLLANFRNTLIVSVILALVMIGAYSQGPQGTDVAFWQAVFRWLHTFFGILWIGLLYYFNFVQIRKMPEIPAELKPAVSKYIAPEALFWFRWAALFTVLMGLIVAYLRGVDYAHEALTLGLFNGYSATDTGYTLLGLAMWLAIVMFINVWVFIWPNQKIALGIVEGDADAKAKAGRTAMLFSRTNLLLSIPMLTGMTMTQTLFG</sequence>
<dbReference type="AlphaFoldDB" id="A0A328B6N2"/>
<dbReference type="EMBL" id="QFYS01000014">
    <property type="protein sequence ID" value="RAK62051.1"/>
    <property type="molecule type" value="Genomic_DNA"/>
</dbReference>
<name>A0A328B6N2_9CAUL</name>
<keyword evidence="1" id="KW-1133">Transmembrane helix</keyword>
<feature type="transmembrane region" description="Helical" evidence="1">
    <location>
        <begin position="41"/>
        <end position="60"/>
    </location>
</feature>
<reference evidence="2 3" key="1">
    <citation type="submission" date="2018-05" db="EMBL/GenBank/DDBJ databases">
        <authorList>
            <person name="Lanie J.A."/>
            <person name="Ng W.-L."/>
            <person name="Kazmierczak K.M."/>
            <person name="Andrzejewski T.M."/>
            <person name="Davidsen T.M."/>
            <person name="Wayne K.J."/>
            <person name="Tettelin H."/>
            <person name="Glass J.I."/>
            <person name="Rusch D."/>
            <person name="Podicherti R."/>
            <person name="Tsui H.-C.T."/>
            <person name="Winkler M.E."/>
        </authorList>
    </citation>
    <scope>NUCLEOTIDE SEQUENCE [LARGE SCALE GENOMIC DNA]</scope>
    <source>
        <strain evidence="2 3">BUT-10</strain>
    </source>
</reference>
<gene>
    <name evidence="2" type="ORF">DJ019_20255</name>
</gene>